<reference evidence="3 4" key="2">
    <citation type="submission" date="2019-08" db="EMBL/GenBank/DDBJ databases">
        <title>Amycolatopsis acidicola sp. nov., isolated from peat swamp forest soil.</title>
        <authorList>
            <person name="Srisuk N."/>
        </authorList>
    </citation>
    <scope>NUCLEOTIDE SEQUENCE [LARGE SCALE GENOMIC DNA]</scope>
    <source>
        <strain evidence="3 4">TBRC 6029</strain>
    </source>
</reference>
<dbReference type="PANTHER" id="PTHR36437:SF2">
    <property type="entry name" value="GLYOXALASE_BLEOMYCIN RESISTANCE PROTEIN_DIOXYGENASE"/>
    <property type="match status" value="1"/>
</dbReference>
<dbReference type="EMBL" id="VJWX01000352">
    <property type="protein sequence ID" value="TVT33651.1"/>
    <property type="molecule type" value="Genomic_DNA"/>
</dbReference>
<dbReference type="InterPro" id="IPR029068">
    <property type="entry name" value="Glyas_Bleomycin-R_OHBP_Dase"/>
</dbReference>
<gene>
    <name evidence="3" type="ORF">FNH05_26985</name>
</gene>
<evidence type="ECO:0000259" key="2">
    <source>
        <dbReference type="PROSITE" id="PS51819"/>
    </source>
</evidence>
<evidence type="ECO:0000313" key="3">
    <source>
        <dbReference type="EMBL" id="TVT33651.1"/>
    </source>
</evidence>
<dbReference type="PROSITE" id="PS51819">
    <property type="entry name" value="VOC"/>
    <property type="match status" value="1"/>
</dbReference>
<name>A0A558BAW4_9PSEU</name>
<protein>
    <submittedName>
        <fullName evidence="3">VOC family protein</fullName>
    </submittedName>
</protein>
<dbReference type="GO" id="GO:0004462">
    <property type="term" value="F:lactoylglutathione lyase activity"/>
    <property type="evidence" value="ECO:0007669"/>
    <property type="project" value="InterPro"/>
</dbReference>
<dbReference type="PANTHER" id="PTHR36437">
    <property type="entry name" value="GLYOXALASE/BLEOMYCIN RESISTANCE PROTEIN/DIOXYGENASE"/>
    <property type="match status" value="1"/>
</dbReference>
<dbReference type="SUPFAM" id="SSF54593">
    <property type="entry name" value="Glyoxalase/Bleomycin resistance protein/Dihydroxybiphenyl dioxygenase"/>
    <property type="match status" value="1"/>
</dbReference>
<organism evidence="3 4">
    <name type="scientific">Amycolatopsis rhizosphaerae</name>
    <dbReference type="NCBI Taxonomy" id="2053003"/>
    <lineage>
        <taxon>Bacteria</taxon>
        <taxon>Bacillati</taxon>
        <taxon>Actinomycetota</taxon>
        <taxon>Actinomycetes</taxon>
        <taxon>Pseudonocardiales</taxon>
        <taxon>Pseudonocardiaceae</taxon>
        <taxon>Amycolatopsis</taxon>
    </lineage>
</organism>
<dbReference type="AlphaFoldDB" id="A0A558BAW4"/>
<accession>A0A558BAW4</accession>
<comment type="caution">
    <text evidence="3">The sequence shown here is derived from an EMBL/GenBank/DDBJ whole genome shotgun (WGS) entry which is preliminary data.</text>
</comment>
<dbReference type="PROSITE" id="PS00934">
    <property type="entry name" value="GLYOXALASE_I_1"/>
    <property type="match status" value="1"/>
</dbReference>
<proteinExistence type="predicted"/>
<dbReference type="Pfam" id="PF00903">
    <property type="entry name" value="Glyoxalase"/>
    <property type="match status" value="1"/>
</dbReference>
<feature type="domain" description="VOC" evidence="2">
    <location>
        <begin position="8"/>
        <end position="137"/>
    </location>
</feature>
<dbReference type="InterPro" id="IPR037523">
    <property type="entry name" value="VOC_core"/>
</dbReference>
<evidence type="ECO:0000313" key="4">
    <source>
        <dbReference type="Proteomes" id="UP000320011"/>
    </source>
</evidence>
<dbReference type="Gene3D" id="3.10.180.10">
    <property type="entry name" value="2,3-Dihydroxybiphenyl 1,2-Dioxygenase, domain 1"/>
    <property type="match status" value="1"/>
</dbReference>
<dbReference type="RefSeq" id="WP_144591527.1">
    <property type="nucleotide sequence ID" value="NZ_VJWX01000352.1"/>
</dbReference>
<dbReference type="GO" id="GO:0046872">
    <property type="term" value="F:metal ion binding"/>
    <property type="evidence" value="ECO:0007669"/>
    <property type="project" value="UniProtKB-KW"/>
</dbReference>
<keyword evidence="4" id="KW-1185">Reference proteome</keyword>
<evidence type="ECO:0000256" key="1">
    <source>
        <dbReference type="ARBA" id="ARBA00022723"/>
    </source>
</evidence>
<reference evidence="3 4" key="1">
    <citation type="submission" date="2019-07" db="EMBL/GenBank/DDBJ databases">
        <authorList>
            <person name="Duangmal K."/>
            <person name="Teo W.F.A."/>
        </authorList>
    </citation>
    <scope>NUCLEOTIDE SEQUENCE [LARGE SCALE GENOMIC DNA]</scope>
    <source>
        <strain evidence="3 4">TBRC 6029</strain>
    </source>
</reference>
<dbReference type="InterPro" id="IPR004360">
    <property type="entry name" value="Glyas_Fos-R_dOase_dom"/>
</dbReference>
<dbReference type="Proteomes" id="UP000320011">
    <property type="component" value="Unassembled WGS sequence"/>
</dbReference>
<dbReference type="CDD" id="cd07263">
    <property type="entry name" value="VOC_like"/>
    <property type="match status" value="1"/>
</dbReference>
<sequence>MSRAGITALSHTTVYVLDQDAAKEFYTGRLGFQVREDLRIGDFRWLTVGPEGQPEVTLILMEPGSPQHDPETEKQIRALIAKGALTSVVWATADCRATYEELRSRGVTFLQEPAERPYGVEAMFRDDSGNWFSLTERHELDLAKPWGPTV</sequence>
<dbReference type="InterPro" id="IPR018146">
    <property type="entry name" value="Glyoxalase_1_CS"/>
</dbReference>
<keyword evidence="1" id="KW-0479">Metal-binding</keyword>
<dbReference type="OrthoDB" id="9794917at2"/>